<proteinExistence type="predicted"/>
<sequence length="263" mass="29795">MTINTTNLTIEGILFSLQSALIITLLVILVRFIINRFLSVLFDRGVITISTKSTVMRFVDLSAILVILVAFLQALVSPPVVVYAVLVFAIMAIILFYYELREFVAYINLQLIRHMRGRNYEIYLPNHHKPIHGRIVSVELTNTIIEDMYGRRIYVSNSALTNAIIKEYVPVIQLRLKLSHAEGNPIKVIEDVTASLREIDTGVFRLDDKKILIDRIGGGEVIARINAYPLSIPLRFSDLVKLADLLSRSLAKYNPIIEFIELG</sequence>
<gene>
    <name evidence="2" type="ordered locus">Shell_1368</name>
</gene>
<evidence type="ECO:0000313" key="2">
    <source>
        <dbReference type="EMBL" id="ADI32457.1"/>
    </source>
</evidence>
<evidence type="ECO:0008006" key="4">
    <source>
        <dbReference type="Google" id="ProtNLM"/>
    </source>
</evidence>
<feature type="transmembrane region" description="Helical" evidence="1">
    <location>
        <begin position="55"/>
        <end position="74"/>
    </location>
</feature>
<accession>D7D9L1</accession>
<keyword evidence="3" id="KW-1185">Reference proteome</keyword>
<evidence type="ECO:0000256" key="1">
    <source>
        <dbReference type="SAM" id="Phobius"/>
    </source>
</evidence>
<keyword evidence="1" id="KW-0472">Membrane</keyword>
<dbReference type="eggNOG" id="arCOG08871">
    <property type="taxonomic scope" value="Archaea"/>
</dbReference>
<dbReference type="OrthoDB" id="374708at2157"/>
<keyword evidence="1" id="KW-1133">Transmembrane helix</keyword>
<organism evidence="2 3">
    <name type="scientific">Staphylothermus hellenicus (strain DSM 12710 / JCM 10830 / BK20S6-10-b1 / P8)</name>
    <dbReference type="NCBI Taxonomy" id="591019"/>
    <lineage>
        <taxon>Archaea</taxon>
        <taxon>Thermoproteota</taxon>
        <taxon>Thermoprotei</taxon>
        <taxon>Desulfurococcales</taxon>
        <taxon>Desulfurococcaceae</taxon>
        <taxon>Staphylothermus</taxon>
    </lineage>
</organism>
<dbReference type="STRING" id="591019.Shell_1368"/>
<dbReference type="KEGG" id="shc:Shell_1368"/>
<name>D7D9L1_STAHD</name>
<dbReference type="AlphaFoldDB" id="D7D9L1"/>
<feature type="transmembrane region" description="Helical" evidence="1">
    <location>
        <begin position="12"/>
        <end position="34"/>
    </location>
</feature>
<dbReference type="HOGENOM" id="CLU_1032904_0_0_2"/>
<dbReference type="Proteomes" id="UP000002573">
    <property type="component" value="Chromosome"/>
</dbReference>
<dbReference type="RefSeq" id="WP_013143655.1">
    <property type="nucleotide sequence ID" value="NC_014205.1"/>
</dbReference>
<dbReference type="EMBL" id="CP002051">
    <property type="protein sequence ID" value="ADI32457.1"/>
    <property type="molecule type" value="Genomic_DNA"/>
</dbReference>
<keyword evidence="1" id="KW-0812">Transmembrane</keyword>
<dbReference type="GeneID" id="9234659"/>
<protein>
    <recommendedName>
        <fullName evidence="4">MscS Mechanosensitive ion channel</fullName>
    </recommendedName>
</protein>
<feature type="transmembrane region" description="Helical" evidence="1">
    <location>
        <begin position="80"/>
        <end position="98"/>
    </location>
</feature>
<reference evidence="2 3" key="2">
    <citation type="journal article" date="2011" name="Stand. Genomic Sci.">
        <title>Complete genome sequence of Staphylothermus hellenicus P8.</title>
        <authorList>
            <person name="Anderson I."/>
            <person name="Wirth R."/>
            <person name="Lucas S."/>
            <person name="Copeland A."/>
            <person name="Lapidus A."/>
            <person name="Cheng J.F."/>
            <person name="Goodwin L."/>
            <person name="Pitluck S."/>
            <person name="Davenport K."/>
            <person name="Detter J.C."/>
            <person name="Han C."/>
            <person name="Tapia R."/>
            <person name="Land M."/>
            <person name="Hauser L."/>
            <person name="Pati A."/>
            <person name="Mikhailova N."/>
            <person name="Woyke T."/>
            <person name="Klenk H.P."/>
            <person name="Kyrpides N."/>
            <person name="Ivanova N."/>
        </authorList>
    </citation>
    <scope>NUCLEOTIDE SEQUENCE [LARGE SCALE GENOMIC DNA]</scope>
    <source>
        <strain evidence="3">DSM 12710 / JCM 10830 / BK20S6-10-b1 / P8</strain>
    </source>
</reference>
<evidence type="ECO:0000313" key="3">
    <source>
        <dbReference type="Proteomes" id="UP000002573"/>
    </source>
</evidence>
<reference evidence="3" key="1">
    <citation type="submission" date="2010-05" db="EMBL/GenBank/DDBJ databases">
        <title>Complete sequence of Staphylothermus hellenicus DSM 12710.</title>
        <authorList>
            <consortium name="US DOE Joint Genome Institute"/>
            <person name="Lucas S."/>
            <person name="Copeland A."/>
            <person name="Lapidus A."/>
            <person name="Cheng J.-F."/>
            <person name="Bruce D."/>
            <person name="Goodwin L."/>
            <person name="Pitluck S."/>
            <person name="Davenport K."/>
            <person name="Detter J.C."/>
            <person name="Han C."/>
            <person name="Tapia R."/>
            <person name="Larimer F."/>
            <person name="Land M."/>
            <person name="Hauser L."/>
            <person name="Kyrpides N."/>
            <person name="Mikhailova N."/>
            <person name="Anderson I.J."/>
            <person name="Woyke T."/>
        </authorList>
    </citation>
    <scope>NUCLEOTIDE SEQUENCE [LARGE SCALE GENOMIC DNA]</scope>
    <source>
        <strain evidence="3">DSM 12710 / JCM 10830 / BK20S6-10-b1 / P8</strain>
    </source>
</reference>